<dbReference type="AlphaFoldDB" id="A0A8K0KC97"/>
<accession>A0A8K0KC97</accession>
<name>A0A8K0KC97_LADFU</name>
<evidence type="ECO:0000313" key="3">
    <source>
        <dbReference type="Proteomes" id="UP000792457"/>
    </source>
</evidence>
<sequence length="176" mass="19798">MNVSHKISFNLLRVTQCHVIEAHVTCVVPPATFGIRAPAAQKYIREYNRVKSEESSSGEEDLQQSREDLSSDDERGNAEVTADIILVDELPLFQDIPFVGKPGLVRFNVNVYLCDHCINPTGLRTDVGNKSFDYFNLIFTSDFYKLIIKETNGNEEPVFLEGVSNLINQRSQNGKS</sequence>
<keyword evidence="3" id="KW-1185">Reference proteome</keyword>
<feature type="region of interest" description="Disordered" evidence="1">
    <location>
        <begin position="50"/>
        <end position="75"/>
    </location>
</feature>
<gene>
    <name evidence="2" type="ORF">J437_LFUL007675</name>
</gene>
<reference evidence="2" key="2">
    <citation type="submission" date="2017-10" db="EMBL/GenBank/DDBJ databases">
        <title>Ladona fulva Genome sequencing and assembly.</title>
        <authorList>
            <person name="Murali S."/>
            <person name="Richards S."/>
            <person name="Bandaranaike D."/>
            <person name="Bellair M."/>
            <person name="Blankenburg K."/>
            <person name="Chao H."/>
            <person name="Dinh H."/>
            <person name="Doddapaneni H."/>
            <person name="Dugan-Rocha S."/>
            <person name="Elkadiri S."/>
            <person name="Gnanaolivu R."/>
            <person name="Hernandez B."/>
            <person name="Skinner E."/>
            <person name="Javaid M."/>
            <person name="Lee S."/>
            <person name="Li M."/>
            <person name="Ming W."/>
            <person name="Munidasa M."/>
            <person name="Muniz J."/>
            <person name="Nguyen L."/>
            <person name="Hughes D."/>
            <person name="Osuji N."/>
            <person name="Pu L.-L."/>
            <person name="Puazo M."/>
            <person name="Qu C."/>
            <person name="Quiroz J."/>
            <person name="Raj R."/>
            <person name="Weissenberger G."/>
            <person name="Xin Y."/>
            <person name="Zou X."/>
            <person name="Han Y."/>
            <person name="Worley K."/>
            <person name="Muzny D."/>
            <person name="Gibbs R."/>
        </authorList>
    </citation>
    <scope>NUCLEOTIDE SEQUENCE</scope>
    <source>
        <strain evidence="2">Sampled in the wild</strain>
    </source>
</reference>
<evidence type="ECO:0000256" key="1">
    <source>
        <dbReference type="SAM" id="MobiDB-lite"/>
    </source>
</evidence>
<reference evidence="2" key="1">
    <citation type="submission" date="2013-04" db="EMBL/GenBank/DDBJ databases">
        <authorList>
            <person name="Qu J."/>
            <person name="Murali S.C."/>
            <person name="Bandaranaike D."/>
            <person name="Bellair M."/>
            <person name="Blankenburg K."/>
            <person name="Chao H."/>
            <person name="Dinh H."/>
            <person name="Doddapaneni H."/>
            <person name="Downs B."/>
            <person name="Dugan-Rocha S."/>
            <person name="Elkadiri S."/>
            <person name="Gnanaolivu R.D."/>
            <person name="Hernandez B."/>
            <person name="Javaid M."/>
            <person name="Jayaseelan J.C."/>
            <person name="Lee S."/>
            <person name="Li M."/>
            <person name="Ming W."/>
            <person name="Munidasa M."/>
            <person name="Muniz J."/>
            <person name="Nguyen L."/>
            <person name="Ongeri F."/>
            <person name="Osuji N."/>
            <person name="Pu L.-L."/>
            <person name="Puazo M."/>
            <person name="Qu C."/>
            <person name="Quiroz J."/>
            <person name="Raj R."/>
            <person name="Weissenberger G."/>
            <person name="Xin Y."/>
            <person name="Zou X."/>
            <person name="Han Y."/>
            <person name="Richards S."/>
            <person name="Worley K."/>
            <person name="Muzny D."/>
            <person name="Gibbs R."/>
        </authorList>
    </citation>
    <scope>NUCLEOTIDE SEQUENCE</scope>
    <source>
        <strain evidence="2">Sampled in the wild</strain>
    </source>
</reference>
<comment type="caution">
    <text evidence="2">The sequence shown here is derived from an EMBL/GenBank/DDBJ whole genome shotgun (WGS) entry which is preliminary data.</text>
</comment>
<evidence type="ECO:0000313" key="2">
    <source>
        <dbReference type="EMBL" id="KAG8231491.1"/>
    </source>
</evidence>
<dbReference type="EMBL" id="KZ308556">
    <property type="protein sequence ID" value="KAG8231491.1"/>
    <property type="molecule type" value="Genomic_DNA"/>
</dbReference>
<proteinExistence type="predicted"/>
<protein>
    <submittedName>
        <fullName evidence="2">Uncharacterized protein</fullName>
    </submittedName>
</protein>
<dbReference type="Proteomes" id="UP000792457">
    <property type="component" value="Unassembled WGS sequence"/>
</dbReference>
<feature type="compositionally biased region" description="Basic and acidic residues" evidence="1">
    <location>
        <begin position="63"/>
        <end position="75"/>
    </location>
</feature>
<organism evidence="2 3">
    <name type="scientific">Ladona fulva</name>
    <name type="common">Scarce chaser dragonfly</name>
    <name type="synonym">Libellula fulva</name>
    <dbReference type="NCBI Taxonomy" id="123851"/>
    <lineage>
        <taxon>Eukaryota</taxon>
        <taxon>Metazoa</taxon>
        <taxon>Ecdysozoa</taxon>
        <taxon>Arthropoda</taxon>
        <taxon>Hexapoda</taxon>
        <taxon>Insecta</taxon>
        <taxon>Pterygota</taxon>
        <taxon>Palaeoptera</taxon>
        <taxon>Odonata</taxon>
        <taxon>Epiprocta</taxon>
        <taxon>Anisoptera</taxon>
        <taxon>Libelluloidea</taxon>
        <taxon>Libellulidae</taxon>
        <taxon>Ladona</taxon>
    </lineage>
</organism>